<evidence type="ECO:0000313" key="2">
    <source>
        <dbReference type="EMBL" id="MFC7150554.1"/>
    </source>
</evidence>
<feature type="region of interest" description="Disordered" evidence="1">
    <location>
        <begin position="388"/>
        <end position="408"/>
    </location>
</feature>
<evidence type="ECO:0000256" key="1">
    <source>
        <dbReference type="SAM" id="MobiDB-lite"/>
    </source>
</evidence>
<dbReference type="Proteomes" id="UP001596378">
    <property type="component" value="Unassembled WGS sequence"/>
</dbReference>
<comment type="caution">
    <text evidence="2">The sequence shown here is derived from an EMBL/GenBank/DDBJ whole genome shotgun (WGS) entry which is preliminary data.</text>
</comment>
<reference evidence="3" key="1">
    <citation type="journal article" date="2019" name="Int. J. Syst. Evol. Microbiol.">
        <title>The Global Catalogue of Microorganisms (GCM) 10K type strain sequencing project: providing services to taxonomists for standard genome sequencing and annotation.</title>
        <authorList>
            <consortium name="The Broad Institute Genomics Platform"/>
            <consortium name="The Broad Institute Genome Sequencing Center for Infectious Disease"/>
            <person name="Wu L."/>
            <person name="Ma J."/>
        </authorList>
    </citation>
    <scope>NUCLEOTIDE SEQUENCE [LARGE SCALE GENOMIC DNA]</scope>
    <source>
        <strain evidence="3">KCTC 12907</strain>
    </source>
</reference>
<gene>
    <name evidence="2" type="ORF">ACFQMJ_18640</name>
</gene>
<dbReference type="InterPro" id="IPR050490">
    <property type="entry name" value="Bact_solute-bd_prot1"/>
</dbReference>
<dbReference type="RefSeq" id="WP_378052944.1">
    <property type="nucleotide sequence ID" value="NZ_JBHMDN010000069.1"/>
</dbReference>
<keyword evidence="3" id="KW-1185">Reference proteome</keyword>
<dbReference type="PANTHER" id="PTHR43649">
    <property type="entry name" value="ARABINOSE-BINDING PROTEIN-RELATED"/>
    <property type="match status" value="1"/>
</dbReference>
<evidence type="ECO:0000313" key="3">
    <source>
        <dbReference type="Proteomes" id="UP001596378"/>
    </source>
</evidence>
<dbReference type="Gene3D" id="3.40.190.10">
    <property type="entry name" value="Periplasmic binding protein-like II"/>
    <property type="match status" value="1"/>
</dbReference>
<dbReference type="PROSITE" id="PS51257">
    <property type="entry name" value="PROKAR_LIPOPROTEIN"/>
    <property type="match status" value="1"/>
</dbReference>
<dbReference type="SUPFAM" id="SSF53850">
    <property type="entry name" value="Periplasmic binding protein-like II"/>
    <property type="match status" value="1"/>
</dbReference>
<dbReference type="PANTHER" id="PTHR43649:SF12">
    <property type="entry name" value="DIACETYLCHITOBIOSE BINDING PROTEIN DASA"/>
    <property type="match status" value="1"/>
</dbReference>
<protein>
    <submittedName>
        <fullName evidence="2">ABC transporter substrate-binding protein</fullName>
    </submittedName>
</protein>
<organism evidence="2 3">
    <name type="scientific">Cohnella cellulosilytica</name>
    <dbReference type="NCBI Taxonomy" id="986710"/>
    <lineage>
        <taxon>Bacteria</taxon>
        <taxon>Bacillati</taxon>
        <taxon>Bacillota</taxon>
        <taxon>Bacilli</taxon>
        <taxon>Bacillales</taxon>
        <taxon>Paenibacillaceae</taxon>
        <taxon>Cohnella</taxon>
    </lineage>
</organism>
<dbReference type="EMBL" id="JBHTAI010000011">
    <property type="protein sequence ID" value="MFC7150554.1"/>
    <property type="molecule type" value="Genomic_DNA"/>
</dbReference>
<dbReference type="InterPro" id="IPR006059">
    <property type="entry name" value="SBP"/>
</dbReference>
<name>A0ABW2FEY1_9BACL</name>
<accession>A0ABW2FEY1</accession>
<dbReference type="Pfam" id="PF01547">
    <property type="entry name" value="SBP_bac_1"/>
    <property type="match status" value="1"/>
</dbReference>
<sequence>MKQRFSLLVGFMLVVGCAVAYMIVASSQRSGSERETGQSRSLNVWIYSEELAGFFDRYEMEHSGVNVNLRVFRSWKTLYEELLTAVSANAAPQLAEIGSTYGVMQLVNRGAMLPVGERIGPELWKRVSEPFAAAFSNGGTAWAAPLGGSVPVLYGNRNLFNAAQVDETLADWPAIGTAGRALTKDIDRDGRTDIWGLVADANMAWHHLNMAYDPAVGGRSEEKILDSFERWREYLNADRITPPLQHQMAASQFIYGKAGMLLATSRKRPTLEKYIGGKFEFGIVPLPGEPGQADLLPEISGLAVLSPASEEEDLAWDCVRYMLDESVQSRLMRDASLIPARGDVAKRLLKSGELTERENAIMRLKDRFAVKYPTVEDESAWNKYSGDQEWLESSPDVSPEALRKRLRH</sequence>
<proteinExistence type="predicted"/>